<feature type="compositionally biased region" description="Basic residues" evidence="1">
    <location>
        <begin position="908"/>
        <end position="918"/>
    </location>
</feature>
<evidence type="ECO:0000313" key="3">
    <source>
        <dbReference type="Proteomes" id="UP000383932"/>
    </source>
</evidence>
<dbReference type="EMBL" id="SSOP01000010">
    <property type="protein sequence ID" value="KAB5595343.1"/>
    <property type="molecule type" value="Genomic_DNA"/>
</dbReference>
<gene>
    <name evidence="2" type="ORF">CTheo_1215</name>
</gene>
<evidence type="ECO:0000256" key="1">
    <source>
        <dbReference type="SAM" id="MobiDB-lite"/>
    </source>
</evidence>
<feature type="compositionally biased region" description="Low complexity" evidence="1">
    <location>
        <begin position="747"/>
        <end position="767"/>
    </location>
</feature>
<keyword evidence="3" id="KW-1185">Reference proteome</keyword>
<protein>
    <submittedName>
        <fullName evidence="2">Uncharacterized protein</fullName>
    </submittedName>
</protein>
<reference evidence="2 3" key="1">
    <citation type="journal article" date="2019" name="Fungal Biol. Biotechnol.">
        <title>Draft genome sequence of fastidious pathogen Ceratobasidium theobromae, which causes vascular-streak dieback in Theobroma cacao.</title>
        <authorList>
            <person name="Ali S.S."/>
            <person name="Asman A."/>
            <person name="Shao J."/>
            <person name="Firmansyah A.P."/>
            <person name="Susilo A.W."/>
            <person name="Rosmana A."/>
            <person name="McMahon P."/>
            <person name="Junaid M."/>
            <person name="Guest D."/>
            <person name="Kheng T.Y."/>
            <person name="Meinhardt L.W."/>
            <person name="Bailey B.A."/>
        </authorList>
    </citation>
    <scope>NUCLEOTIDE SEQUENCE [LARGE SCALE GENOMIC DNA]</scope>
    <source>
        <strain evidence="2 3">CT2</strain>
    </source>
</reference>
<feature type="compositionally biased region" description="Basic residues" evidence="1">
    <location>
        <begin position="790"/>
        <end position="804"/>
    </location>
</feature>
<evidence type="ECO:0000313" key="2">
    <source>
        <dbReference type="EMBL" id="KAB5595343.1"/>
    </source>
</evidence>
<feature type="region of interest" description="Disordered" evidence="1">
    <location>
        <begin position="124"/>
        <end position="158"/>
    </location>
</feature>
<feature type="region of interest" description="Disordered" evidence="1">
    <location>
        <begin position="368"/>
        <end position="388"/>
    </location>
</feature>
<feature type="compositionally biased region" description="Acidic residues" evidence="1">
    <location>
        <begin position="860"/>
        <end position="895"/>
    </location>
</feature>
<feature type="compositionally biased region" description="Basic and acidic residues" evidence="1">
    <location>
        <begin position="896"/>
        <end position="907"/>
    </location>
</feature>
<sequence length="948" mass="100651">MLHLISGTMSTATSFPPTMVQLPTSSEHLSVHTIVDSMHSLPSLPSAESIDEVQIGLEVQADEQSIDEDRVQSAQFDTDPTATFQIATDTHASSESLDHQVHPELVLEALDEAYQQALASASGSIADSIHDPPQAPTTADTSAPNSLPTPVSEHTPDHLAESTVDQEFISHQGSEDIESNGGFNFTPSLDERDVSTAVQNLAHEVEADMETDPSEYQSGEAENENEMNYLVSQPDVPPESVAVISPLAAEVNLSSPQPLRRMDGETIPVTAHSKDSIIGTLDEAPTATTHDNVQFDATEGHTTPEGQPFAPGVVATQVGESQQDTDPARGLKEQTSTSILAQLEHIQVFGSEKGSESGINDEGVSMTVGQAESSDQISGSYAPGAEGISASTTEGEIAAPVELNLSAPRNPTPALANSTQPQTTSTAERVVASVEQTTTTTKLAEQPESNIQNALKPPSDLAVERTVASITMIATSVDVEPSTLGTGAGETDKVELIQSAEEIEQEDQASSETWADENQKEPAAGVSTVKGTEAPNAILTPDGTAPKDSGDPSHMPPEPVQFDPKINPNLEAVGPTEPIATQSKNATVATENSHLHEPQYQITTSASSTAPGIFDQPTPEWEGFAALDEDAPGSPEVIDSEAPEYPDLTIDHSVANPGNASTTDVAGENSAADVDHLPEVSTPRAQSPVQRIRKQKMIMEVVIPISNKSVSAKRDPLKAATRGRPRSKPQAKALSSGGPSSDKAAMSSSPRPRSTSPASASITPSPSKAQGPSTTAPKKRTSGTRAKPFGSRKRTPKKPGKKPGKYAPAVHTARSVKVEVVMPRKPRPSALRRVGSMGSGNNVKFAPSSPVTGKRKAEPEPEETGAEETEQIEQAEEDDLDADAEGEIEEGYEVVEEVKVEEPELRQRKSVSPKKRPRRSMEARRVPVKTPELVNTGRPVPKRRRLRR</sequence>
<dbReference type="Proteomes" id="UP000383932">
    <property type="component" value="Unassembled WGS sequence"/>
</dbReference>
<comment type="caution">
    <text evidence="2">The sequence shown here is derived from an EMBL/GenBank/DDBJ whole genome shotgun (WGS) entry which is preliminary data.</text>
</comment>
<proteinExistence type="predicted"/>
<dbReference type="OrthoDB" id="3200938at2759"/>
<accession>A0A5N5QUX3</accession>
<feature type="compositionally biased region" description="Polar residues" evidence="1">
    <location>
        <begin position="368"/>
        <end position="379"/>
    </location>
</feature>
<dbReference type="AlphaFoldDB" id="A0A5N5QUX3"/>
<name>A0A5N5QUX3_9AGAM</name>
<organism evidence="2 3">
    <name type="scientific">Ceratobasidium theobromae</name>
    <dbReference type="NCBI Taxonomy" id="1582974"/>
    <lineage>
        <taxon>Eukaryota</taxon>
        <taxon>Fungi</taxon>
        <taxon>Dikarya</taxon>
        <taxon>Basidiomycota</taxon>
        <taxon>Agaricomycotina</taxon>
        <taxon>Agaricomycetes</taxon>
        <taxon>Cantharellales</taxon>
        <taxon>Ceratobasidiaceae</taxon>
        <taxon>Ceratobasidium</taxon>
    </lineage>
</organism>
<feature type="compositionally biased region" description="Polar residues" evidence="1">
    <location>
        <begin position="136"/>
        <end position="149"/>
    </location>
</feature>
<feature type="region of interest" description="Disordered" evidence="1">
    <location>
        <begin position="625"/>
        <end position="948"/>
    </location>
</feature>
<feature type="region of interest" description="Disordered" evidence="1">
    <location>
        <begin position="502"/>
        <end position="576"/>
    </location>
</feature>